<evidence type="ECO:0000313" key="3">
    <source>
        <dbReference type="Proteomes" id="UP001215151"/>
    </source>
</evidence>
<feature type="region of interest" description="Disordered" evidence="1">
    <location>
        <begin position="17"/>
        <end position="64"/>
    </location>
</feature>
<dbReference type="EMBL" id="JAPEVG010000064">
    <property type="protein sequence ID" value="KAJ8488338.1"/>
    <property type="molecule type" value="Genomic_DNA"/>
</dbReference>
<evidence type="ECO:0000313" key="2">
    <source>
        <dbReference type="EMBL" id="KAJ8488338.1"/>
    </source>
</evidence>
<accession>A0AAD7TXI3</accession>
<dbReference type="Proteomes" id="UP001215151">
    <property type="component" value="Unassembled WGS sequence"/>
</dbReference>
<feature type="region of interest" description="Disordered" evidence="1">
    <location>
        <begin position="168"/>
        <end position="215"/>
    </location>
</feature>
<keyword evidence="3" id="KW-1185">Reference proteome</keyword>
<feature type="region of interest" description="Disordered" evidence="1">
    <location>
        <begin position="98"/>
        <end position="151"/>
    </location>
</feature>
<comment type="caution">
    <text evidence="2">The sequence shown here is derived from an EMBL/GenBank/DDBJ whole genome shotgun (WGS) entry which is preliminary data.</text>
</comment>
<protein>
    <submittedName>
        <fullName evidence="2">Uncharacterized protein</fullName>
    </submittedName>
</protein>
<gene>
    <name evidence="2" type="ORF">ONZ51_g3600</name>
</gene>
<organism evidence="2 3">
    <name type="scientific">Trametes cubensis</name>
    <dbReference type="NCBI Taxonomy" id="1111947"/>
    <lineage>
        <taxon>Eukaryota</taxon>
        <taxon>Fungi</taxon>
        <taxon>Dikarya</taxon>
        <taxon>Basidiomycota</taxon>
        <taxon>Agaricomycotina</taxon>
        <taxon>Agaricomycetes</taxon>
        <taxon>Polyporales</taxon>
        <taxon>Polyporaceae</taxon>
        <taxon>Trametes</taxon>
    </lineage>
</organism>
<reference evidence="2" key="1">
    <citation type="submission" date="2022-11" db="EMBL/GenBank/DDBJ databases">
        <title>Genome Sequence of Cubamyces cubensis.</title>
        <authorList>
            <person name="Buettner E."/>
        </authorList>
    </citation>
    <scope>NUCLEOTIDE SEQUENCE</scope>
    <source>
        <strain evidence="2">MPL-01</strain>
    </source>
</reference>
<proteinExistence type="predicted"/>
<name>A0AAD7TXI3_9APHY</name>
<sequence length="544" mass="59981">MLAYNIDNLKFCDDGDTTDSRDDGFCDSGGLATIPEAESEDIDSSPRQLPPSPPALHYDGEISDGVETDTDTLLEANAHVANLRLVHRRHTQDAANHASLDMNDQPPPFPHPQSRSQSRSRSRSRSQSPTAVPPAARVTSQASSRKSSCDSADSDYYLSLLEWPPRDQRVSIAPPSDLTPSIPAASSAYENTSDRNHTHPPLHPDQQPSAVCPPPYSHMTPYGPVYPVAPGIPGIPGMPQPVILPYVPNVNWSHPELYNDMATAVGLGMGTPFQSRVPGLPSGQPGVPLPDASSSPSVIGELLDGMPSPNVYVSRVQDDIERANVAANPARHGALVNGEWKPTWTVVPLRAFRGREFRVVDVQSTWDDEQLLIAIKEAYKGLRVWYYRWFSLKGLSYITRVKVCSHLSPDPMSFRTQPTAREVNDAWVFPQRVGPGRTTPHRNQRLRYLLDHPEHMRGKHDFMRALTGTGGNTSAEYGIEFVERWNMARVCVVVVGSALVSFSVALTYGSLTADWTTGFNIASFFSQTFAQMFVLVGCLEYYEF</sequence>
<feature type="compositionally biased region" description="Low complexity" evidence="1">
    <location>
        <begin position="140"/>
        <end position="151"/>
    </location>
</feature>
<evidence type="ECO:0000256" key="1">
    <source>
        <dbReference type="SAM" id="MobiDB-lite"/>
    </source>
</evidence>
<dbReference type="AlphaFoldDB" id="A0AAD7TXI3"/>